<dbReference type="EMBL" id="MPRK01000074">
    <property type="protein sequence ID" value="OOZ40853.1"/>
    <property type="molecule type" value="Genomic_DNA"/>
</dbReference>
<keyword evidence="2" id="KW-1185">Reference proteome</keyword>
<sequence length="133" mass="14501">MACASITAWPPVDPDLLSIGRQIDLGHLGEGDTLSDAQRSAELVAQKLVLFLERLETLHAALQKKVFLVQAPVFIKQVVVVRDGFGGPVDEIPGGFSSQLSRVIDKGDRISERLQAIVTAMIDHHQGNRNSYT</sequence>
<name>A0A1T2L704_9GAMM</name>
<reference evidence="1 2" key="1">
    <citation type="submission" date="2016-11" db="EMBL/GenBank/DDBJ databases">
        <title>Mixed transmission modes and dynamic genome evolution in an obligate animal-bacterial symbiosis.</title>
        <authorList>
            <person name="Russell S.L."/>
            <person name="Corbett-Detig R.B."/>
            <person name="Cavanaugh C.M."/>
        </authorList>
    </citation>
    <scope>NUCLEOTIDE SEQUENCE [LARGE SCALE GENOMIC DNA]</scope>
    <source>
        <strain evidence="1">Sp-SM6</strain>
    </source>
</reference>
<organism evidence="1 2">
    <name type="scientific">Solemya elarraichensis gill symbiont</name>
    <dbReference type="NCBI Taxonomy" id="1918949"/>
    <lineage>
        <taxon>Bacteria</taxon>
        <taxon>Pseudomonadati</taxon>
        <taxon>Pseudomonadota</taxon>
        <taxon>Gammaproteobacteria</taxon>
        <taxon>sulfur-oxidizing symbionts</taxon>
    </lineage>
</organism>
<evidence type="ECO:0000313" key="1">
    <source>
        <dbReference type="EMBL" id="OOZ40853.1"/>
    </source>
</evidence>
<comment type="caution">
    <text evidence="1">The sequence shown here is derived from an EMBL/GenBank/DDBJ whole genome shotgun (WGS) entry which is preliminary data.</text>
</comment>
<protein>
    <submittedName>
        <fullName evidence="1">Uncharacterized protein</fullName>
    </submittedName>
</protein>
<dbReference type="AlphaFoldDB" id="A0A1T2L704"/>
<gene>
    <name evidence="1" type="ORF">BOW52_05290</name>
</gene>
<dbReference type="Proteomes" id="UP000190198">
    <property type="component" value="Unassembled WGS sequence"/>
</dbReference>
<proteinExistence type="predicted"/>
<evidence type="ECO:0000313" key="2">
    <source>
        <dbReference type="Proteomes" id="UP000190198"/>
    </source>
</evidence>
<accession>A0A1T2L704</accession>